<dbReference type="AlphaFoldDB" id="J8D9V3"/>
<dbReference type="HOGENOM" id="CLU_3394973_0_0_9"/>
<evidence type="ECO:0000313" key="2">
    <source>
        <dbReference type="Proteomes" id="UP000006977"/>
    </source>
</evidence>
<dbReference type="EMBL" id="AHEA01000047">
    <property type="protein sequence ID" value="EJQ72885.1"/>
    <property type="molecule type" value="Genomic_DNA"/>
</dbReference>
<reference evidence="1 2" key="1">
    <citation type="submission" date="2012-04" db="EMBL/GenBank/DDBJ databases">
        <title>The Genome Sequence of Bacillus cereus HuA4-10.</title>
        <authorList>
            <consortium name="The Broad Institute Genome Sequencing Platform"/>
            <consortium name="The Broad Institute Genome Sequencing Center for Infectious Disease"/>
            <person name="Feldgarden M."/>
            <person name="Van der Auwera G.A."/>
            <person name="Mahillon J."/>
            <person name="Duprez V."/>
            <person name="Timmery S."/>
            <person name="Mattelet C."/>
            <person name="Dierick K."/>
            <person name="Sun M."/>
            <person name="Yu Z."/>
            <person name="Zhu L."/>
            <person name="Hu X."/>
            <person name="Shank E.B."/>
            <person name="Swiecicka I."/>
            <person name="Hansen B.M."/>
            <person name="Andrup L."/>
            <person name="Young S.K."/>
            <person name="Zeng Q."/>
            <person name="Gargeya S."/>
            <person name="Fitzgerald M."/>
            <person name="Haas B."/>
            <person name="Abouelleil A."/>
            <person name="Alvarado L."/>
            <person name="Arachchi H.M."/>
            <person name="Berlin A."/>
            <person name="Chapman S.B."/>
            <person name="Goldberg J."/>
            <person name="Griggs A."/>
            <person name="Gujja S."/>
            <person name="Hansen M."/>
            <person name="Howarth C."/>
            <person name="Imamovic A."/>
            <person name="Larimer J."/>
            <person name="McCowen C."/>
            <person name="Montmayeur A."/>
            <person name="Murphy C."/>
            <person name="Neiman D."/>
            <person name="Pearson M."/>
            <person name="Priest M."/>
            <person name="Roberts A."/>
            <person name="Saif S."/>
            <person name="Shea T."/>
            <person name="Sisk P."/>
            <person name="Sykes S."/>
            <person name="Wortman J."/>
            <person name="Nusbaum C."/>
            <person name="Birren B."/>
        </authorList>
    </citation>
    <scope>NUCLEOTIDE SEQUENCE [LARGE SCALE GENOMIC DNA]</scope>
    <source>
        <strain evidence="1 2">HuA4-10</strain>
    </source>
</reference>
<evidence type="ECO:0000313" key="1">
    <source>
        <dbReference type="EMBL" id="EJQ72885.1"/>
    </source>
</evidence>
<protein>
    <submittedName>
        <fullName evidence="1">Uncharacterized protein</fullName>
    </submittedName>
</protein>
<sequence>MDQVVAALVDHHRVHRVHHHVHNLMKWGEER</sequence>
<dbReference type="Proteomes" id="UP000006977">
    <property type="component" value="Unassembled WGS sequence"/>
</dbReference>
<gene>
    <name evidence="1" type="ORF">IGC_05139</name>
</gene>
<comment type="caution">
    <text evidence="1">The sequence shown here is derived from an EMBL/GenBank/DDBJ whole genome shotgun (WGS) entry which is preliminary data.</text>
</comment>
<name>J8D9V3_BACCE</name>
<proteinExistence type="predicted"/>
<accession>J8D9V3</accession>
<organism evidence="1 2">
    <name type="scientific">Bacillus cereus HuA4-10</name>
    <dbReference type="NCBI Taxonomy" id="1053206"/>
    <lineage>
        <taxon>Bacteria</taxon>
        <taxon>Bacillati</taxon>
        <taxon>Bacillota</taxon>
        <taxon>Bacilli</taxon>
        <taxon>Bacillales</taxon>
        <taxon>Bacillaceae</taxon>
        <taxon>Bacillus</taxon>
        <taxon>Bacillus cereus group</taxon>
    </lineage>
</organism>